<accession>A0A142IES9</accession>
<evidence type="ECO:0000313" key="2">
    <source>
        <dbReference type="Proteomes" id="UP000229945"/>
    </source>
</evidence>
<name>A0A142IES9_9CAUD</name>
<dbReference type="EMBL" id="KU130129">
    <property type="protein sequence ID" value="AMR57734.1"/>
    <property type="molecule type" value="Genomic_DNA"/>
</dbReference>
<dbReference type="Proteomes" id="UP000229945">
    <property type="component" value="Segment"/>
</dbReference>
<proteinExistence type="predicted"/>
<keyword evidence="2" id="KW-1185">Reference proteome</keyword>
<organism evidence="1 2">
    <name type="scientific">Pseudomonas phage vB_PsyM_KIL4</name>
    <dbReference type="NCBI Taxonomy" id="1777069"/>
    <lineage>
        <taxon>Viruses</taxon>
        <taxon>Duplodnaviria</taxon>
        <taxon>Heunggongvirae</taxon>
        <taxon>Uroviricota</taxon>
        <taxon>Caudoviricetes</taxon>
        <taxon>Vandenendeviridae</taxon>
        <taxon>Gorskivirinae</taxon>
        <taxon>Flaumdravirus</taxon>
        <taxon>Flaumdravirus KIL2</taxon>
    </lineage>
</organism>
<sequence length="173" mass="19972">MKYGYNSGGGWQVSKDRKPTKEYSRWATMMSRCYNPKCLAYPDYGGRGVSVCTDWHDFQKFAQWYSENNTEGWVMDKDLHGGLVYSPETVVFVPDQINQILKCYEKPLHGVGKATHTWYAKTVDVDGKQHIKGKFNSPDDAAEYYQWYLREKMKKLVDKYSIPAATAARLLSL</sequence>
<gene>
    <name evidence="1" type="ORF">vB_PsyM_KIL4_0001</name>
</gene>
<evidence type="ECO:0000313" key="1">
    <source>
        <dbReference type="EMBL" id="AMR57734.1"/>
    </source>
</evidence>
<reference evidence="1 2" key="1">
    <citation type="journal article" date="2016" name="Front. Microbiol.">
        <title>Characterization of Novel Bacteriophages for Biocontrol of Bacterial Blight in Leek Caused by Pseudomonas syringae pv. porri.</title>
        <authorList>
            <person name="Rombouts S."/>
            <person name="Lavigne R."/>
        </authorList>
    </citation>
    <scope>NUCLEOTIDE SEQUENCE [LARGE SCALE GENOMIC DNA]</scope>
</reference>
<protein>
    <submittedName>
        <fullName evidence="1">Uncharacterized protein</fullName>
    </submittedName>
</protein>